<gene>
    <name evidence="5" type="ORF">J4215_04545</name>
</gene>
<dbReference type="Pfam" id="PF15985">
    <property type="entry name" value="KH_6"/>
    <property type="match status" value="1"/>
</dbReference>
<dbReference type="PANTHER" id="PTHR21321">
    <property type="entry name" value="PNAS-3 RELATED"/>
    <property type="match status" value="1"/>
</dbReference>
<dbReference type="GO" id="GO:0000178">
    <property type="term" value="C:exosome (RNase complex)"/>
    <property type="evidence" value="ECO:0007669"/>
    <property type="project" value="UniProtKB-KW"/>
</dbReference>
<evidence type="ECO:0008006" key="7">
    <source>
        <dbReference type="Google" id="ProtNLM"/>
    </source>
</evidence>
<dbReference type="InterPro" id="IPR036612">
    <property type="entry name" value="KH_dom_type_1_sf"/>
</dbReference>
<dbReference type="Gene3D" id="3.30.1370.10">
    <property type="entry name" value="K Homology domain, type 1"/>
    <property type="match status" value="1"/>
</dbReference>
<dbReference type="GO" id="GO:0003723">
    <property type="term" value="F:RNA binding"/>
    <property type="evidence" value="ECO:0007669"/>
    <property type="project" value="UniProtKB-KW"/>
</dbReference>
<dbReference type="Proteomes" id="UP000675968">
    <property type="component" value="Unassembled WGS sequence"/>
</dbReference>
<comment type="caution">
    <text evidence="5">The sequence shown here is derived from an EMBL/GenBank/DDBJ whole genome shotgun (WGS) entry which is preliminary data.</text>
</comment>
<evidence type="ECO:0000313" key="6">
    <source>
        <dbReference type="Proteomes" id="UP000675968"/>
    </source>
</evidence>
<name>A0A8T4L3D2_9ARCH</name>
<dbReference type="SUPFAM" id="SSF50249">
    <property type="entry name" value="Nucleic acid-binding proteins"/>
    <property type="match status" value="1"/>
</dbReference>
<dbReference type="Gene3D" id="2.40.50.140">
    <property type="entry name" value="Nucleic acid-binding proteins"/>
    <property type="match status" value="1"/>
</dbReference>
<evidence type="ECO:0000256" key="1">
    <source>
        <dbReference type="ARBA" id="ARBA00022835"/>
    </source>
</evidence>
<dbReference type="GO" id="GO:0000467">
    <property type="term" value="P:exonucleolytic trimming to generate mature 3'-end of 5.8S rRNA from tricistronic rRNA transcript (SSU-rRNA, 5.8S rRNA, LSU-rRNA)"/>
    <property type="evidence" value="ECO:0007669"/>
    <property type="project" value="TreeGrafter"/>
</dbReference>
<dbReference type="AlphaFoldDB" id="A0A8T4L3D2"/>
<dbReference type="GO" id="GO:0071051">
    <property type="term" value="P:poly(A)-dependent snoRNA 3'-end processing"/>
    <property type="evidence" value="ECO:0007669"/>
    <property type="project" value="TreeGrafter"/>
</dbReference>
<proteinExistence type="predicted"/>
<protein>
    <recommendedName>
        <fullName evidence="7">RNA-binding protein</fullName>
    </recommendedName>
</protein>
<dbReference type="InterPro" id="IPR026699">
    <property type="entry name" value="Exosome_RNA_bind1/RRP40/RRP4"/>
</dbReference>
<evidence type="ECO:0000259" key="3">
    <source>
        <dbReference type="Pfam" id="PF15985"/>
    </source>
</evidence>
<dbReference type="CDD" id="cd22524">
    <property type="entry name" value="KH-I_Rrp4_prokar"/>
    <property type="match status" value="1"/>
</dbReference>
<dbReference type="GO" id="GO:0034475">
    <property type="term" value="P:U4 snRNA 3'-end processing"/>
    <property type="evidence" value="ECO:0007669"/>
    <property type="project" value="TreeGrafter"/>
</dbReference>
<evidence type="ECO:0000256" key="2">
    <source>
        <dbReference type="ARBA" id="ARBA00022884"/>
    </source>
</evidence>
<keyword evidence="1" id="KW-0271">Exosome</keyword>
<organism evidence="5 6">
    <name type="scientific">Candidatus Iainarchaeum sp</name>
    <dbReference type="NCBI Taxonomy" id="3101447"/>
    <lineage>
        <taxon>Archaea</taxon>
        <taxon>Candidatus Iainarchaeota</taxon>
        <taxon>Candidatus Iainarchaeia</taxon>
        <taxon>Candidatus Iainarchaeales</taxon>
        <taxon>Candidatus Iainarchaeaceae</taxon>
        <taxon>Candidatus Iainarchaeum</taxon>
    </lineage>
</organism>
<dbReference type="PANTHER" id="PTHR21321:SF4">
    <property type="entry name" value="EXOSOME COMPLEX COMPONENT RRP4"/>
    <property type="match status" value="1"/>
</dbReference>
<sequence>MTKKIVVPGELVTEERKRLGEHVYIRDGKIFSDTLGISRVEGNFASVVPLRGKYVPQMNDLIVGIVAQEVYPGYLVDVNGVNYAFVSKKELRDPLQVGTVVSAKVMSVNETHDVELGFVRVFYGGTVIPVMPVKVPRMIGKNGSMLEVLKRGTGCNVMIGRNGFVWVKGGDMELLKVGLQKIDDEAHLSNLTNKMSDYLKKDAPVPASGKQE</sequence>
<dbReference type="SUPFAM" id="SSF54791">
    <property type="entry name" value="Eukaryotic type KH-domain (KH-domain type I)"/>
    <property type="match status" value="1"/>
</dbReference>
<dbReference type="Pfam" id="PF22625">
    <property type="entry name" value="ECR1_N_2"/>
    <property type="match status" value="1"/>
</dbReference>
<keyword evidence="2" id="KW-0694">RNA-binding</keyword>
<dbReference type="SUPFAM" id="SSF110324">
    <property type="entry name" value="Ribosomal L27 protein-like"/>
    <property type="match status" value="1"/>
</dbReference>
<dbReference type="InterPro" id="IPR004088">
    <property type="entry name" value="KH_dom_type_1"/>
</dbReference>
<evidence type="ECO:0000313" key="5">
    <source>
        <dbReference type="EMBL" id="MBS3061823.1"/>
    </source>
</evidence>
<reference evidence="5" key="1">
    <citation type="submission" date="2021-03" db="EMBL/GenBank/DDBJ databases">
        <authorList>
            <person name="Jaffe A."/>
        </authorList>
    </citation>
    <scope>NUCLEOTIDE SEQUENCE</scope>
    <source>
        <strain evidence="5">RIFCSPLOWO2_01_FULL_AR10_48_17</strain>
    </source>
</reference>
<evidence type="ECO:0000259" key="4">
    <source>
        <dbReference type="Pfam" id="PF22625"/>
    </source>
</evidence>
<feature type="domain" description="K Homology" evidence="3">
    <location>
        <begin position="125"/>
        <end position="170"/>
    </location>
</feature>
<feature type="domain" description="Exosome RNA binding protein RRP4 N-terminal" evidence="4">
    <location>
        <begin position="4"/>
        <end position="50"/>
    </location>
</feature>
<dbReference type="InterPro" id="IPR054371">
    <property type="entry name" value="RRP4_N"/>
</dbReference>
<dbReference type="InterPro" id="IPR012340">
    <property type="entry name" value="NA-bd_OB-fold"/>
</dbReference>
<dbReference type="EMBL" id="JAGVWC010000010">
    <property type="protein sequence ID" value="MBS3061823.1"/>
    <property type="molecule type" value="Genomic_DNA"/>
</dbReference>
<reference evidence="5" key="2">
    <citation type="submission" date="2021-05" db="EMBL/GenBank/DDBJ databases">
        <title>Protein family content uncovers lineage relationships and bacterial pathway maintenance mechanisms in DPANN archaea.</title>
        <authorList>
            <person name="Castelle C.J."/>
            <person name="Meheust R."/>
            <person name="Jaffe A.L."/>
            <person name="Seitz K."/>
            <person name="Gong X."/>
            <person name="Baker B.J."/>
            <person name="Banfield J.F."/>
        </authorList>
    </citation>
    <scope>NUCLEOTIDE SEQUENCE</scope>
    <source>
        <strain evidence="5">RIFCSPLOWO2_01_FULL_AR10_48_17</strain>
    </source>
</reference>
<dbReference type="GO" id="GO:0071034">
    <property type="term" value="P:CUT catabolic process"/>
    <property type="evidence" value="ECO:0007669"/>
    <property type="project" value="TreeGrafter"/>
</dbReference>
<dbReference type="Gene3D" id="2.40.50.100">
    <property type="match status" value="1"/>
</dbReference>
<accession>A0A8T4L3D2</accession>